<feature type="domain" description="Pyridoxamine 5'-phosphate oxidase N-terminal" evidence="1">
    <location>
        <begin position="11"/>
        <end position="119"/>
    </location>
</feature>
<dbReference type="InterPro" id="IPR012349">
    <property type="entry name" value="Split_barrel_FMN-bd"/>
</dbReference>
<proteinExistence type="predicted"/>
<organism evidence="2 3">
    <name type="scientific">Desulfoglaeba alkanexedens ALDC</name>
    <dbReference type="NCBI Taxonomy" id="980445"/>
    <lineage>
        <taxon>Bacteria</taxon>
        <taxon>Pseudomonadati</taxon>
        <taxon>Thermodesulfobacteriota</taxon>
        <taxon>Syntrophobacteria</taxon>
        <taxon>Syntrophobacterales</taxon>
        <taxon>Syntrophobacteraceae</taxon>
        <taxon>Desulfoglaeba</taxon>
    </lineage>
</organism>
<dbReference type="Pfam" id="PF01243">
    <property type="entry name" value="PNPOx_N"/>
    <property type="match status" value="1"/>
</dbReference>
<evidence type="ECO:0000313" key="3">
    <source>
        <dbReference type="Proteomes" id="UP000298602"/>
    </source>
</evidence>
<dbReference type="InterPro" id="IPR011576">
    <property type="entry name" value="Pyridox_Oxase_N"/>
</dbReference>
<dbReference type="PANTHER" id="PTHR40660">
    <property type="entry name" value="5'-PHOSPHATE OXIDASE PUTATIVE DOMAIN-CONTAINING PROTEIN-RELATED"/>
    <property type="match status" value="1"/>
</dbReference>
<name>A0A4P8L354_9BACT</name>
<dbReference type="KEGG" id="dax:FDQ92_09020"/>
<dbReference type="Proteomes" id="UP000298602">
    <property type="component" value="Chromosome"/>
</dbReference>
<accession>A0A4P8L354</accession>
<evidence type="ECO:0000259" key="1">
    <source>
        <dbReference type="Pfam" id="PF01243"/>
    </source>
</evidence>
<dbReference type="OrthoDB" id="5396728at2"/>
<reference evidence="2 3" key="1">
    <citation type="submission" date="2019-05" db="EMBL/GenBank/DDBJ databases">
        <title>The Complete Genome Sequence of the n-alkane-degrading Desulfoglaeba alkanexedens ALDC reveals multiple alkylsuccinate synthase gene clusters.</title>
        <authorList>
            <person name="Callaghan A.V."/>
            <person name="Davidova I.A."/>
            <person name="Duncan K.E."/>
            <person name="Morris B."/>
            <person name="McInerney M.J."/>
        </authorList>
    </citation>
    <scope>NUCLEOTIDE SEQUENCE [LARGE SCALE GENOMIC DNA]</scope>
    <source>
        <strain evidence="2 3">ALDC</strain>
    </source>
</reference>
<dbReference type="Gene3D" id="2.30.110.10">
    <property type="entry name" value="Electron Transport, Fmn-binding Protein, Chain A"/>
    <property type="match status" value="1"/>
</dbReference>
<reference evidence="2 3" key="2">
    <citation type="submission" date="2019-05" db="EMBL/GenBank/DDBJ databases">
        <authorList>
            <person name="Suflita J.M."/>
            <person name="Marks C.R."/>
        </authorList>
    </citation>
    <scope>NUCLEOTIDE SEQUENCE [LARGE SCALE GENOMIC DNA]</scope>
    <source>
        <strain evidence="2 3">ALDC</strain>
    </source>
</reference>
<dbReference type="SUPFAM" id="SSF50475">
    <property type="entry name" value="FMN-binding split barrel"/>
    <property type="match status" value="1"/>
</dbReference>
<dbReference type="RefSeq" id="WP_137424337.1">
    <property type="nucleotide sequence ID" value="NZ_CP040098.1"/>
</dbReference>
<protein>
    <submittedName>
        <fullName evidence="2">Pyridoxamine 5'-phosphate oxidase family protein</fullName>
    </submittedName>
</protein>
<keyword evidence="3" id="KW-1185">Reference proteome</keyword>
<sequence length="137" mass="15056">MSKLSEKASEYLSREERLNVLSTSNKAGENNIAVFGSVMAVDDSTVMLMLGENTTCANLRENPRAALLVYVPGKGGLQAEGCRVYLRLRAMEDTGERFEQIKAGIRARVGDAADMLKHLAIFEVLKVRPIIDLGQEI</sequence>
<dbReference type="AlphaFoldDB" id="A0A4P8L354"/>
<gene>
    <name evidence="2" type="ORF">FDQ92_09020</name>
</gene>
<dbReference type="EMBL" id="CP040098">
    <property type="protein sequence ID" value="QCQ22288.1"/>
    <property type="molecule type" value="Genomic_DNA"/>
</dbReference>
<evidence type="ECO:0000313" key="2">
    <source>
        <dbReference type="EMBL" id="QCQ22288.1"/>
    </source>
</evidence>
<dbReference type="PANTHER" id="PTHR40660:SF1">
    <property type="entry name" value="5'-PHOSPHATE OXIDASE PUTATIVE DOMAIN-CONTAINING PROTEIN-RELATED"/>
    <property type="match status" value="1"/>
</dbReference>